<reference evidence="1 2" key="1">
    <citation type="journal article" date="2019" name="Nat. Microbiol.">
        <title>Wide diversity of methane and short-chain alkane metabolisms in uncultured archaea.</title>
        <authorList>
            <person name="Borrel G."/>
            <person name="Adam P.S."/>
            <person name="McKay L.J."/>
            <person name="Chen L.X."/>
            <person name="Sierra-Garcia I.N."/>
            <person name="Sieber C.M."/>
            <person name="Letourneur Q."/>
            <person name="Ghozlane A."/>
            <person name="Andersen G.L."/>
            <person name="Li W.J."/>
            <person name="Hallam S.J."/>
            <person name="Muyzer G."/>
            <person name="de Oliveira V.M."/>
            <person name="Inskeep W.P."/>
            <person name="Banfield J.F."/>
            <person name="Gribaldo S."/>
        </authorList>
    </citation>
    <scope>NUCLEOTIDE SEQUENCE [LARGE SCALE GENOMIC DNA]</scope>
    <source>
        <strain evidence="1">NM1a</strain>
    </source>
</reference>
<gene>
    <name evidence="1" type="ORF">EF806_01745</name>
</gene>
<proteinExistence type="predicted"/>
<protein>
    <recommendedName>
        <fullName evidence="3">Poly(3-hydroxyalkanoate) polymerase subunit PhaE</fullName>
    </recommendedName>
</protein>
<dbReference type="Proteomes" id="UP000317158">
    <property type="component" value="Unassembled WGS sequence"/>
</dbReference>
<accession>A0A520KSA0</accession>
<evidence type="ECO:0000313" key="1">
    <source>
        <dbReference type="EMBL" id="RZN64799.1"/>
    </source>
</evidence>
<organism evidence="1 2">
    <name type="scientific">Methanoliparum thermophilum</name>
    <dbReference type="NCBI Taxonomy" id="2491083"/>
    <lineage>
        <taxon>Archaea</taxon>
        <taxon>Methanobacteriati</taxon>
        <taxon>Methanobacteriota</taxon>
        <taxon>Candidatus Methanoliparia</taxon>
        <taxon>Candidatus Methanoliparales</taxon>
        <taxon>Candidatus Methanoliparaceae</taxon>
        <taxon>Candidatus Methanoliparum</taxon>
    </lineage>
</organism>
<sequence>MTEEKRKSFMDEYLNIFKFWTDMAKYWTDYTSLMGISKIGSESFLTPVMDYFNSWNKMYERFIETIKNVYPFYMGIDAYTDTSLKGVDSYIKLYNTWIKGMDKIFFEGYRVMSGIATGKETDVKKIISDMEDYYKKVYESLIKMIEDVPFIDVNIIKDSFDKFTGAFSEEQERMREFQEKYLTYIQKTIKDWNETVRIFTKSMVESIEKGEFSTEIYQKLIGMYNETYVNFLESLKPLLDLDENLAKDIIDWNQKYFNMISAWLEIPLKMFDSINKNYKELIKYITEVDKEEITSPEKLQEKWAKFYQDFAKNFVQKANVSNTIPKFIDSMIDYIKTTNKFFTKYMPPYVTKKDVTKAEEETKPTKKTETKK</sequence>
<dbReference type="AlphaFoldDB" id="A0A520KSA0"/>
<comment type="caution">
    <text evidence="1">The sequence shown here is derived from an EMBL/GenBank/DDBJ whole genome shotgun (WGS) entry which is preliminary data.</text>
</comment>
<evidence type="ECO:0000313" key="2">
    <source>
        <dbReference type="Proteomes" id="UP000317158"/>
    </source>
</evidence>
<evidence type="ECO:0008006" key="3">
    <source>
        <dbReference type="Google" id="ProtNLM"/>
    </source>
</evidence>
<name>A0A520KSA0_METT2</name>
<dbReference type="EMBL" id="RXIF01000004">
    <property type="protein sequence ID" value="RZN64799.1"/>
    <property type="molecule type" value="Genomic_DNA"/>
</dbReference>